<organism evidence="1">
    <name type="scientific">marine metagenome</name>
    <dbReference type="NCBI Taxonomy" id="408172"/>
    <lineage>
        <taxon>unclassified sequences</taxon>
        <taxon>metagenomes</taxon>
        <taxon>ecological metagenomes</taxon>
    </lineage>
</organism>
<dbReference type="Gene3D" id="3.40.720.10">
    <property type="entry name" value="Alkaline Phosphatase, subunit A"/>
    <property type="match status" value="1"/>
</dbReference>
<sequence>TLQRSVRTPRHLMVRTYDDYGYTFDPVELYDMEKDPYETNNLRDEAPQVARQLDHYLAEWLHEQSVKPYAIPDPLQVEWQERQKGN</sequence>
<name>A0A382YRN5_9ZZZZ</name>
<dbReference type="SUPFAM" id="SSF53649">
    <property type="entry name" value="Alkaline phosphatase-like"/>
    <property type="match status" value="1"/>
</dbReference>
<dbReference type="InterPro" id="IPR017850">
    <property type="entry name" value="Alkaline_phosphatase_core_sf"/>
</dbReference>
<protein>
    <recommendedName>
        <fullName evidence="2">N-sulphoglucosamine sulphohydrolase C-terminal domain-containing protein</fullName>
    </recommendedName>
</protein>
<evidence type="ECO:0008006" key="2">
    <source>
        <dbReference type="Google" id="ProtNLM"/>
    </source>
</evidence>
<dbReference type="EMBL" id="UINC01177863">
    <property type="protein sequence ID" value="SVD85720.1"/>
    <property type="molecule type" value="Genomic_DNA"/>
</dbReference>
<gene>
    <name evidence="1" type="ORF">METZ01_LOCUS438574</name>
</gene>
<reference evidence="1" key="1">
    <citation type="submission" date="2018-05" db="EMBL/GenBank/DDBJ databases">
        <authorList>
            <person name="Lanie J.A."/>
            <person name="Ng W.-L."/>
            <person name="Kazmierczak K.M."/>
            <person name="Andrzejewski T.M."/>
            <person name="Davidsen T.M."/>
            <person name="Wayne K.J."/>
            <person name="Tettelin H."/>
            <person name="Glass J.I."/>
            <person name="Rusch D."/>
            <person name="Podicherti R."/>
            <person name="Tsui H.-C.T."/>
            <person name="Winkler M.E."/>
        </authorList>
    </citation>
    <scope>NUCLEOTIDE SEQUENCE</scope>
</reference>
<evidence type="ECO:0000313" key="1">
    <source>
        <dbReference type="EMBL" id="SVD85720.1"/>
    </source>
</evidence>
<dbReference type="AlphaFoldDB" id="A0A382YRN5"/>
<feature type="non-terminal residue" evidence="1">
    <location>
        <position position="1"/>
    </location>
</feature>
<proteinExistence type="predicted"/>
<accession>A0A382YRN5</accession>